<dbReference type="SMART" id="SM00562">
    <property type="entry name" value="NDK"/>
    <property type="match status" value="1"/>
</dbReference>
<dbReference type="EMBL" id="LGUB01000032">
    <property type="protein sequence ID" value="KRH94784.1"/>
    <property type="molecule type" value="Genomic_DNA"/>
</dbReference>
<dbReference type="InterPro" id="IPR034907">
    <property type="entry name" value="NDK-like_dom"/>
</dbReference>
<evidence type="ECO:0000259" key="14">
    <source>
        <dbReference type="SMART" id="SM00562"/>
    </source>
</evidence>
<evidence type="ECO:0000256" key="5">
    <source>
        <dbReference type="ARBA" id="ARBA00022679"/>
    </source>
</evidence>
<keyword evidence="9" id="KW-0067">ATP-binding</keyword>
<name>A0A0R0M758_9MICR</name>
<evidence type="ECO:0000256" key="13">
    <source>
        <dbReference type="RuleBase" id="RU004011"/>
    </source>
</evidence>
<evidence type="ECO:0000256" key="10">
    <source>
        <dbReference type="ARBA" id="ARBA00022842"/>
    </source>
</evidence>
<dbReference type="PRINTS" id="PR01243">
    <property type="entry name" value="NUCDPKINASE"/>
</dbReference>
<dbReference type="AlphaFoldDB" id="A0A0R0M758"/>
<dbReference type="CDD" id="cd04413">
    <property type="entry name" value="NDPk_I"/>
    <property type="match status" value="1"/>
</dbReference>
<dbReference type="VEuPathDB" id="MicrosporidiaDB:M153_14900013446"/>
<evidence type="ECO:0000256" key="3">
    <source>
        <dbReference type="ARBA" id="ARBA00012966"/>
    </source>
</evidence>
<evidence type="ECO:0000256" key="1">
    <source>
        <dbReference type="ARBA" id="ARBA00001946"/>
    </source>
</evidence>
<feature type="domain" description="Nucleoside diphosphate kinase-like" evidence="14">
    <location>
        <begin position="1"/>
        <end position="138"/>
    </location>
</feature>
<dbReference type="PANTHER" id="PTHR11349">
    <property type="entry name" value="NUCLEOSIDE DIPHOSPHATE KINASE"/>
    <property type="match status" value="1"/>
</dbReference>
<evidence type="ECO:0000256" key="4">
    <source>
        <dbReference type="ARBA" id="ARBA00017632"/>
    </source>
</evidence>
<evidence type="ECO:0000313" key="16">
    <source>
        <dbReference type="Proteomes" id="UP000051530"/>
    </source>
</evidence>
<gene>
    <name evidence="15" type="ORF">M153_14900013446</name>
</gene>
<evidence type="ECO:0000256" key="7">
    <source>
        <dbReference type="ARBA" id="ARBA00022741"/>
    </source>
</evidence>
<protein>
    <recommendedName>
        <fullName evidence="4">Nucleoside diphosphate kinase</fullName>
        <ecNumber evidence="3">2.7.4.6</ecNumber>
    </recommendedName>
</protein>
<feature type="binding site" evidence="12">
    <location>
        <position position="57"/>
    </location>
    <ligand>
        <name>ATP</name>
        <dbReference type="ChEBI" id="CHEBI:30616"/>
    </ligand>
</feature>
<dbReference type="EC" id="2.7.4.6" evidence="3"/>
<dbReference type="NCBIfam" id="NF001908">
    <property type="entry name" value="PRK00668.1"/>
    <property type="match status" value="1"/>
</dbReference>
<evidence type="ECO:0000256" key="12">
    <source>
        <dbReference type="PROSITE-ProRule" id="PRU00706"/>
    </source>
</evidence>
<evidence type="ECO:0000256" key="11">
    <source>
        <dbReference type="ARBA" id="ARBA00023080"/>
    </source>
</evidence>
<dbReference type="SUPFAM" id="SSF54919">
    <property type="entry name" value="Nucleoside diphosphate kinase, NDK"/>
    <property type="match status" value="1"/>
</dbReference>
<comment type="cofactor">
    <cofactor evidence="1">
        <name>Mg(2+)</name>
        <dbReference type="ChEBI" id="CHEBI:18420"/>
    </cofactor>
</comment>
<dbReference type="OrthoDB" id="2162449at2759"/>
<dbReference type="PROSITE" id="PS51374">
    <property type="entry name" value="NDPK_LIKE"/>
    <property type="match status" value="1"/>
</dbReference>
<evidence type="ECO:0000256" key="2">
    <source>
        <dbReference type="ARBA" id="ARBA00008142"/>
    </source>
</evidence>
<dbReference type="Proteomes" id="UP000051530">
    <property type="component" value="Unassembled WGS sequence"/>
</dbReference>
<keyword evidence="10" id="KW-0460">Magnesium</keyword>
<keyword evidence="11" id="KW-0546">Nucleotide metabolism</keyword>
<dbReference type="GO" id="GO:0005524">
    <property type="term" value="F:ATP binding"/>
    <property type="evidence" value="ECO:0007669"/>
    <property type="project" value="UniProtKB-KW"/>
</dbReference>
<dbReference type="GO" id="GO:0006241">
    <property type="term" value="P:CTP biosynthetic process"/>
    <property type="evidence" value="ECO:0007669"/>
    <property type="project" value="InterPro"/>
</dbReference>
<dbReference type="InterPro" id="IPR036850">
    <property type="entry name" value="NDK-like_dom_sf"/>
</dbReference>
<evidence type="ECO:0000256" key="6">
    <source>
        <dbReference type="ARBA" id="ARBA00022723"/>
    </source>
</evidence>
<keyword evidence="8 15" id="KW-0418">Kinase</keyword>
<dbReference type="InterPro" id="IPR001564">
    <property type="entry name" value="Nucleoside_diP_kinase"/>
</dbReference>
<accession>A0A0R0M758</accession>
<evidence type="ECO:0000256" key="8">
    <source>
        <dbReference type="ARBA" id="ARBA00022777"/>
    </source>
</evidence>
<dbReference type="GO" id="GO:0006183">
    <property type="term" value="P:GTP biosynthetic process"/>
    <property type="evidence" value="ECO:0007669"/>
    <property type="project" value="InterPro"/>
</dbReference>
<feature type="binding site" evidence="12">
    <location>
        <position position="85"/>
    </location>
    <ligand>
        <name>ATP</name>
        <dbReference type="ChEBI" id="CHEBI:30616"/>
    </ligand>
</feature>
<evidence type="ECO:0000313" key="15">
    <source>
        <dbReference type="EMBL" id="KRH94784.1"/>
    </source>
</evidence>
<dbReference type="Gene3D" id="3.30.70.141">
    <property type="entry name" value="Nucleoside diphosphate kinase-like domain"/>
    <property type="match status" value="1"/>
</dbReference>
<keyword evidence="16" id="KW-1185">Reference proteome</keyword>
<comment type="caution">
    <text evidence="15">The sequence shown here is derived from an EMBL/GenBank/DDBJ whole genome shotgun (WGS) entry which is preliminary data.</text>
</comment>
<proteinExistence type="inferred from homology"/>
<dbReference type="GO" id="GO:0046872">
    <property type="term" value="F:metal ion binding"/>
    <property type="evidence" value="ECO:0007669"/>
    <property type="project" value="UniProtKB-KW"/>
</dbReference>
<dbReference type="GO" id="GO:0004550">
    <property type="term" value="F:nucleoside diphosphate kinase activity"/>
    <property type="evidence" value="ECO:0007669"/>
    <property type="project" value="UniProtKB-EC"/>
</dbReference>
<reference evidence="15 16" key="1">
    <citation type="submission" date="2015-07" db="EMBL/GenBank/DDBJ databases">
        <title>The genome of Pseudoloma neurophilia, a relevant intracellular parasite of the zebrafish.</title>
        <authorList>
            <person name="Ndikumana S."/>
            <person name="Pelin A."/>
            <person name="Sanders J."/>
            <person name="Corradi N."/>
        </authorList>
    </citation>
    <scope>NUCLEOTIDE SEQUENCE [LARGE SCALE GENOMIC DNA]</scope>
    <source>
        <strain evidence="15 16">MK1</strain>
    </source>
</reference>
<dbReference type="Pfam" id="PF00334">
    <property type="entry name" value="NDK"/>
    <property type="match status" value="1"/>
</dbReference>
<dbReference type="GO" id="GO:0006228">
    <property type="term" value="P:UTP biosynthetic process"/>
    <property type="evidence" value="ECO:0007669"/>
    <property type="project" value="InterPro"/>
</dbReference>
<feature type="binding site" evidence="12">
    <location>
        <position position="102"/>
    </location>
    <ligand>
        <name>ATP</name>
        <dbReference type="ChEBI" id="CHEBI:30616"/>
    </ligand>
</feature>
<keyword evidence="7" id="KW-0547">Nucleotide-binding</keyword>
<feature type="binding site" evidence="12">
    <location>
        <position position="91"/>
    </location>
    <ligand>
        <name>ATP</name>
        <dbReference type="ChEBI" id="CHEBI:30616"/>
    </ligand>
</feature>
<evidence type="ECO:0000256" key="9">
    <source>
        <dbReference type="ARBA" id="ARBA00022840"/>
    </source>
</evidence>
<feature type="active site" description="Pros-phosphohistidine intermediate" evidence="12">
    <location>
        <position position="115"/>
    </location>
</feature>
<keyword evidence="6" id="KW-0479">Metal-binding</keyword>
<dbReference type="FunFam" id="3.30.70.141:FF:000003">
    <property type="entry name" value="Nucleoside diphosphate kinase"/>
    <property type="match status" value="1"/>
</dbReference>
<keyword evidence="5" id="KW-0808">Transferase</keyword>
<feature type="binding site" evidence="12">
    <location>
        <position position="9"/>
    </location>
    <ligand>
        <name>ATP</name>
        <dbReference type="ChEBI" id="CHEBI:30616"/>
    </ligand>
</feature>
<sequence length="146" mass="16832">MESTFVLLKPDAVKRNLIGKIIQIYEEKGLTISHIKMIKPEMTLMKEHYANLKHLPFFNSLIEYMTSHYSVALVLSGKNAVSIVRTLNGLTDPQKADINSIRGRFGLNIGRNLVHGSEDKENAEREIKLWFGNEKMREDVDPWIYE</sequence>
<comment type="similarity">
    <text evidence="2 12 13">Belongs to the NDK family.</text>
</comment>
<organism evidence="15 16">
    <name type="scientific">Pseudoloma neurophilia</name>
    <dbReference type="NCBI Taxonomy" id="146866"/>
    <lineage>
        <taxon>Eukaryota</taxon>
        <taxon>Fungi</taxon>
        <taxon>Fungi incertae sedis</taxon>
        <taxon>Microsporidia</taxon>
        <taxon>Pseudoloma</taxon>
    </lineage>
</organism>
<feature type="binding site" evidence="12">
    <location>
        <position position="112"/>
    </location>
    <ligand>
        <name>ATP</name>
        <dbReference type="ChEBI" id="CHEBI:30616"/>
    </ligand>
</feature>